<keyword evidence="3" id="KW-0808">Transferase</keyword>
<keyword evidence="5" id="KW-0539">Nucleus</keyword>
<dbReference type="Proteomes" id="UP000005237">
    <property type="component" value="Unassembled WGS sequence"/>
</dbReference>
<evidence type="ECO:0000256" key="1">
    <source>
        <dbReference type="ARBA" id="ARBA00004123"/>
    </source>
</evidence>
<dbReference type="Pfam" id="PF21549">
    <property type="entry name" value="PRDM2_PR"/>
    <property type="match status" value="1"/>
</dbReference>
<evidence type="ECO:0000256" key="4">
    <source>
        <dbReference type="ARBA" id="ARBA00022691"/>
    </source>
</evidence>
<feature type="domain" description="SET" evidence="6">
    <location>
        <begin position="127"/>
        <end position="238"/>
    </location>
</feature>
<dbReference type="GO" id="GO:0005634">
    <property type="term" value="C:nucleus"/>
    <property type="evidence" value="ECO:0007669"/>
    <property type="project" value="UniProtKB-SubCell"/>
</dbReference>
<proteinExistence type="predicted"/>
<dbReference type="EnsemblMetazoa" id="CJA19359.1">
    <property type="protein sequence ID" value="CJA19359.1"/>
    <property type="gene ID" value="WBGene00138563"/>
</dbReference>
<keyword evidence="4" id="KW-0949">S-adenosyl-L-methionine</keyword>
<dbReference type="Gene3D" id="2.170.270.10">
    <property type="entry name" value="SET domain"/>
    <property type="match status" value="1"/>
</dbReference>
<dbReference type="CDD" id="cd19193">
    <property type="entry name" value="PR-SET_PRDM7_9"/>
    <property type="match status" value="1"/>
</dbReference>
<sequence length="272" mass="31178">MSEVQIPGICDPDGALGKLPEKKMFKLALDFRDGAISIVECNQGHTLDEALYKEIQDLSEEEVSVLGTEIADHAYDESLDIHCDRCNKFYRPYCRLHPLFKIPDRISKIEEKQPGSPFSEQTLPILFRIAQSKLPNAGLGVFASTFVPIGMVFGPYKGLKVQKKGDFYKEGYAWRINKNDKKFYIDGSHPEWSNWLRYINSPRHEEEQNMIAFQTNGKIFYRVIKPIRIDSELLVWYGSSYGGEFVDAEFGPKPKKSAKNPFICTSRVPMHR</sequence>
<comment type="subcellular location">
    <subcellularLocation>
        <location evidence="1">Nucleus</location>
    </subcellularLocation>
</comment>
<dbReference type="SMART" id="SM00317">
    <property type="entry name" value="SET"/>
    <property type="match status" value="1"/>
</dbReference>
<reference evidence="7" key="2">
    <citation type="submission" date="2022-06" db="UniProtKB">
        <authorList>
            <consortium name="EnsemblMetazoa"/>
        </authorList>
    </citation>
    <scope>IDENTIFICATION</scope>
    <source>
        <strain evidence="7">DF5081</strain>
    </source>
</reference>
<dbReference type="AlphaFoldDB" id="A0A8R1E2L5"/>
<dbReference type="InterPro" id="IPR044417">
    <property type="entry name" value="PRDM7_9_PR-SET"/>
</dbReference>
<evidence type="ECO:0000256" key="2">
    <source>
        <dbReference type="ARBA" id="ARBA00022603"/>
    </source>
</evidence>
<dbReference type="InterPro" id="IPR046341">
    <property type="entry name" value="SET_dom_sf"/>
</dbReference>
<protein>
    <submittedName>
        <fullName evidence="7">SET domain-containing protein</fullName>
    </submittedName>
</protein>
<dbReference type="GO" id="GO:0032259">
    <property type="term" value="P:methylation"/>
    <property type="evidence" value="ECO:0007669"/>
    <property type="project" value="UniProtKB-KW"/>
</dbReference>
<keyword evidence="2" id="KW-0489">Methyltransferase</keyword>
<keyword evidence="8" id="KW-1185">Reference proteome</keyword>
<evidence type="ECO:0000256" key="5">
    <source>
        <dbReference type="ARBA" id="ARBA00023242"/>
    </source>
</evidence>
<dbReference type="SUPFAM" id="SSF82199">
    <property type="entry name" value="SET domain"/>
    <property type="match status" value="1"/>
</dbReference>
<evidence type="ECO:0000313" key="7">
    <source>
        <dbReference type="EnsemblMetazoa" id="CJA19359.1"/>
    </source>
</evidence>
<accession>A0A8R1E2L5</accession>
<dbReference type="InterPro" id="IPR001214">
    <property type="entry name" value="SET_dom"/>
</dbReference>
<reference evidence="8" key="1">
    <citation type="submission" date="2010-08" db="EMBL/GenBank/DDBJ databases">
        <authorList>
            <consortium name="Caenorhabditis japonica Sequencing Consortium"/>
            <person name="Wilson R.K."/>
        </authorList>
    </citation>
    <scope>NUCLEOTIDE SEQUENCE [LARGE SCALE GENOMIC DNA]</scope>
    <source>
        <strain evidence="8">DF5081</strain>
    </source>
</reference>
<evidence type="ECO:0000256" key="3">
    <source>
        <dbReference type="ARBA" id="ARBA00022679"/>
    </source>
</evidence>
<organism evidence="7 8">
    <name type="scientific">Caenorhabditis japonica</name>
    <dbReference type="NCBI Taxonomy" id="281687"/>
    <lineage>
        <taxon>Eukaryota</taxon>
        <taxon>Metazoa</taxon>
        <taxon>Ecdysozoa</taxon>
        <taxon>Nematoda</taxon>
        <taxon>Chromadorea</taxon>
        <taxon>Rhabditida</taxon>
        <taxon>Rhabditina</taxon>
        <taxon>Rhabditomorpha</taxon>
        <taxon>Rhabditoidea</taxon>
        <taxon>Rhabditidae</taxon>
        <taxon>Peloderinae</taxon>
        <taxon>Caenorhabditis</taxon>
    </lineage>
</organism>
<evidence type="ECO:0000259" key="6">
    <source>
        <dbReference type="PROSITE" id="PS50280"/>
    </source>
</evidence>
<evidence type="ECO:0000313" key="8">
    <source>
        <dbReference type="Proteomes" id="UP000005237"/>
    </source>
</evidence>
<dbReference type="PROSITE" id="PS50280">
    <property type="entry name" value="SET"/>
    <property type="match status" value="1"/>
</dbReference>
<dbReference type="GO" id="GO:0042800">
    <property type="term" value="F:histone H3K4 methyltransferase activity"/>
    <property type="evidence" value="ECO:0007669"/>
    <property type="project" value="EnsemblMetazoa"/>
</dbReference>
<name>A0A8R1E2L5_CAEJA</name>